<comment type="similarity">
    <text evidence="1">Belongs to the arrestin family.</text>
</comment>
<evidence type="ECO:0000313" key="3">
    <source>
        <dbReference type="EMBL" id="GFR83465.1"/>
    </source>
</evidence>
<dbReference type="AlphaFoldDB" id="A0AAV4GGE4"/>
<name>A0AAV4GGE4_9GAST</name>
<reference evidence="3 4" key="1">
    <citation type="journal article" date="2021" name="Elife">
        <title>Chloroplast acquisition without the gene transfer in kleptoplastic sea slugs, Plakobranchus ocellatus.</title>
        <authorList>
            <person name="Maeda T."/>
            <person name="Takahashi S."/>
            <person name="Yoshida T."/>
            <person name="Shimamura S."/>
            <person name="Takaki Y."/>
            <person name="Nagai Y."/>
            <person name="Toyoda A."/>
            <person name="Suzuki Y."/>
            <person name="Arimoto A."/>
            <person name="Ishii H."/>
            <person name="Satoh N."/>
            <person name="Nishiyama T."/>
            <person name="Hasebe M."/>
            <person name="Maruyama T."/>
            <person name="Minagawa J."/>
            <person name="Obokata J."/>
            <person name="Shigenobu S."/>
        </authorList>
    </citation>
    <scope>NUCLEOTIDE SEQUENCE [LARGE SCALE GENOMIC DNA]</scope>
</reference>
<dbReference type="GO" id="GO:0005737">
    <property type="term" value="C:cytoplasm"/>
    <property type="evidence" value="ECO:0007669"/>
    <property type="project" value="TreeGrafter"/>
</dbReference>
<dbReference type="InterPro" id="IPR014752">
    <property type="entry name" value="Arrestin-like_C"/>
</dbReference>
<dbReference type="PANTHER" id="PTHR11188">
    <property type="entry name" value="ARRESTIN DOMAIN CONTAINING PROTEIN"/>
    <property type="match status" value="1"/>
</dbReference>
<dbReference type="InterPro" id="IPR050357">
    <property type="entry name" value="Arrestin_domain-protein"/>
</dbReference>
<accession>A0AAV4GGE4</accession>
<dbReference type="SUPFAM" id="SSF81296">
    <property type="entry name" value="E set domains"/>
    <property type="match status" value="2"/>
</dbReference>
<organism evidence="3 4">
    <name type="scientific">Elysia marginata</name>
    <dbReference type="NCBI Taxonomy" id="1093978"/>
    <lineage>
        <taxon>Eukaryota</taxon>
        <taxon>Metazoa</taxon>
        <taxon>Spiralia</taxon>
        <taxon>Lophotrochozoa</taxon>
        <taxon>Mollusca</taxon>
        <taxon>Gastropoda</taxon>
        <taxon>Heterobranchia</taxon>
        <taxon>Euthyneura</taxon>
        <taxon>Panpulmonata</taxon>
        <taxon>Sacoglossa</taxon>
        <taxon>Placobranchoidea</taxon>
        <taxon>Plakobranchidae</taxon>
        <taxon>Elysia</taxon>
    </lineage>
</organism>
<dbReference type="Proteomes" id="UP000762676">
    <property type="component" value="Unassembled WGS sequence"/>
</dbReference>
<sequence length="332" mass="37572">MGKLSLFAISLDNPAGVYYAGSMIQGHVTVQLNESMKMRGIRLNIEGKARVHWTERHREGRHRAHRAGHRHHVHRPGHVVGNSDFRHYYGDEQYFDQDILLHGIWPSQCSNTTELHQGVHTFPFQLQLPAGLPSSFEGQHGHVRYVVSCKIDKPWKFDHKTKRPFTIISILDLNSQPSYMQRLQASAEKTLCCLCCQSGPITATFSLDRQDYVPGEAIGLHADISNGSSRSMDKSYVDLKMDLGLPEKTLFRLWIEPATSWVVANILNIPTQTVINSITPPSYNECITGKVDIRDEDDDHTYGELNFAPAYTYYNWGHSPAPLPAPLPENED</sequence>
<dbReference type="InterPro" id="IPR014756">
    <property type="entry name" value="Ig_E-set"/>
</dbReference>
<evidence type="ECO:0000313" key="4">
    <source>
        <dbReference type="Proteomes" id="UP000762676"/>
    </source>
</evidence>
<gene>
    <name evidence="3" type="ORF">ElyMa_000650100</name>
</gene>
<keyword evidence="4" id="KW-1185">Reference proteome</keyword>
<dbReference type="Pfam" id="PF00339">
    <property type="entry name" value="Arrestin_N"/>
    <property type="match status" value="1"/>
</dbReference>
<evidence type="ECO:0000256" key="1">
    <source>
        <dbReference type="ARBA" id="ARBA00005298"/>
    </source>
</evidence>
<dbReference type="EMBL" id="BMAT01001335">
    <property type="protein sequence ID" value="GFR83465.1"/>
    <property type="molecule type" value="Genomic_DNA"/>
</dbReference>
<dbReference type="InterPro" id="IPR011021">
    <property type="entry name" value="Arrestin-like_N"/>
</dbReference>
<proteinExistence type="inferred from homology"/>
<dbReference type="Gene3D" id="2.60.40.640">
    <property type="match status" value="2"/>
</dbReference>
<dbReference type="PANTHER" id="PTHR11188:SF176">
    <property type="entry name" value="ARRESTIN DOMAIN-CONTAINING PROTEIN 1"/>
    <property type="match status" value="1"/>
</dbReference>
<protein>
    <submittedName>
        <fullName evidence="3">Arrestin domain-containing protein 3-like</fullName>
    </submittedName>
</protein>
<comment type="caution">
    <text evidence="3">The sequence shown here is derived from an EMBL/GenBank/DDBJ whole genome shotgun (WGS) entry which is preliminary data.</text>
</comment>
<dbReference type="GO" id="GO:0015031">
    <property type="term" value="P:protein transport"/>
    <property type="evidence" value="ECO:0007669"/>
    <property type="project" value="TreeGrafter"/>
</dbReference>
<feature type="domain" description="Arrestin-like N-terminal" evidence="2">
    <location>
        <begin position="7"/>
        <end position="174"/>
    </location>
</feature>
<evidence type="ECO:0000259" key="2">
    <source>
        <dbReference type="Pfam" id="PF00339"/>
    </source>
</evidence>